<organism evidence="2 3">
    <name type="scientific">Acanthocheilonema viteae</name>
    <name type="common">Filarial nematode worm</name>
    <name type="synonym">Dipetalonema viteae</name>
    <dbReference type="NCBI Taxonomy" id="6277"/>
    <lineage>
        <taxon>Eukaryota</taxon>
        <taxon>Metazoa</taxon>
        <taxon>Ecdysozoa</taxon>
        <taxon>Nematoda</taxon>
        <taxon>Chromadorea</taxon>
        <taxon>Rhabditida</taxon>
        <taxon>Spirurina</taxon>
        <taxon>Spiruromorpha</taxon>
        <taxon>Filarioidea</taxon>
        <taxon>Onchocercidae</taxon>
        <taxon>Acanthocheilonema</taxon>
    </lineage>
</organism>
<proteinExistence type="predicted"/>
<sequence>VDDDDDDDDGESGEKGRARGKGGQEWTDGQGDSLNDNREEREISVRNLYFIILPFGDNNVDRIRFGLCHR</sequence>
<reference evidence="2 3" key="1">
    <citation type="submission" date="2018-08" db="EMBL/GenBank/DDBJ databases">
        <authorList>
            <person name="Laetsch R D."/>
            <person name="Stevens L."/>
            <person name="Kumar S."/>
            <person name="Blaxter L. M."/>
        </authorList>
    </citation>
    <scope>NUCLEOTIDE SEQUENCE [LARGE SCALE GENOMIC DNA]</scope>
</reference>
<evidence type="ECO:0000313" key="3">
    <source>
        <dbReference type="Proteomes" id="UP000276991"/>
    </source>
</evidence>
<feature type="compositionally biased region" description="Acidic residues" evidence="1">
    <location>
        <begin position="1"/>
        <end position="11"/>
    </location>
</feature>
<protein>
    <submittedName>
        <fullName evidence="2">Uncharacterized protein</fullName>
    </submittedName>
</protein>
<feature type="region of interest" description="Disordered" evidence="1">
    <location>
        <begin position="1"/>
        <end position="38"/>
    </location>
</feature>
<gene>
    <name evidence="2" type="ORF">NAV_LOCUS9815</name>
</gene>
<accession>A0A498T184</accession>
<dbReference type="Proteomes" id="UP000276991">
    <property type="component" value="Unassembled WGS sequence"/>
</dbReference>
<dbReference type="EMBL" id="UPTC01004645">
    <property type="protein sequence ID" value="VBB35024.1"/>
    <property type="molecule type" value="Genomic_DNA"/>
</dbReference>
<keyword evidence="3" id="KW-1185">Reference proteome</keyword>
<evidence type="ECO:0000313" key="2">
    <source>
        <dbReference type="EMBL" id="VBB35024.1"/>
    </source>
</evidence>
<name>A0A498T184_ACAVI</name>
<feature type="non-terminal residue" evidence="2">
    <location>
        <position position="1"/>
    </location>
</feature>
<evidence type="ECO:0000256" key="1">
    <source>
        <dbReference type="SAM" id="MobiDB-lite"/>
    </source>
</evidence>
<dbReference type="AlphaFoldDB" id="A0A498T184"/>